<dbReference type="SUPFAM" id="SSF57180">
    <property type="entry name" value="Cellulose-binding domain"/>
    <property type="match status" value="1"/>
</dbReference>
<evidence type="ECO:0000313" key="8">
    <source>
        <dbReference type="Proteomes" id="UP001285441"/>
    </source>
</evidence>
<feature type="region of interest" description="Disordered" evidence="4">
    <location>
        <begin position="62"/>
        <end position="86"/>
    </location>
</feature>
<keyword evidence="3 5" id="KW-0732">Signal</keyword>
<sequence length="272" mass="27837">MRAVSALPVFAAAVAAQATAGAYGQCGGTGYVGPSACGSGYTCTTYNPYYAQCYPGTAAATPTPTPSTASTASKSSATTSSSVSSKTGTTLSTVITTSTTTSKAATSSTTTAAGSGSTPTTLQSGWYWVRAVAAPNFHGYLQAATGSSLPSALITTASSAGQFNIISGQLVWNRFPTGSAPYYLQVENVADKTQRTLKTWFAETKNTYGTFAFQGDTLAWTTTDIARPNSAAWLVCGDTKELFINTGAYLYNTPAGCADQTIHSYGGATADV</sequence>
<dbReference type="PROSITE" id="PS51164">
    <property type="entry name" value="CBM1_2"/>
    <property type="match status" value="1"/>
</dbReference>
<evidence type="ECO:0000256" key="3">
    <source>
        <dbReference type="ARBA" id="ARBA00022729"/>
    </source>
</evidence>
<evidence type="ECO:0000256" key="4">
    <source>
        <dbReference type="SAM" id="MobiDB-lite"/>
    </source>
</evidence>
<dbReference type="SMART" id="SM00236">
    <property type="entry name" value="fCBD"/>
    <property type="match status" value="1"/>
</dbReference>
<evidence type="ECO:0000256" key="2">
    <source>
        <dbReference type="ARBA" id="ARBA00022525"/>
    </source>
</evidence>
<dbReference type="GO" id="GO:0005975">
    <property type="term" value="P:carbohydrate metabolic process"/>
    <property type="evidence" value="ECO:0007669"/>
    <property type="project" value="InterPro"/>
</dbReference>
<gene>
    <name evidence="7" type="ORF">B0H63DRAFT_502867</name>
</gene>
<reference evidence="7" key="2">
    <citation type="submission" date="2023-06" db="EMBL/GenBank/DDBJ databases">
        <authorList>
            <consortium name="Lawrence Berkeley National Laboratory"/>
            <person name="Haridas S."/>
            <person name="Hensen N."/>
            <person name="Bonometti L."/>
            <person name="Westerberg I."/>
            <person name="Brannstrom I.O."/>
            <person name="Guillou S."/>
            <person name="Cros-Aarteil S."/>
            <person name="Calhoun S."/>
            <person name="Kuo A."/>
            <person name="Mondo S."/>
            <person name="Pangilinan J."/>
            <person name="Riley R."/>
            <person name="LaButti K."/>
            <person name="Andreopoulos B."/>
            <person name="Lipzen A."/>
            <person name="Chen C."/>
            <person name="Yanf M."/>
            <person name="Daum C."/>
            <person name="Ng V."/>
            <person name="Clum A."/>
            <person name="Steindorff A."/>
            <person name="Ohm R."/>
            <person name="Martin F."/>
            <person name="Silar P."/>
            <person name="Natvig D."/>
            <person name="Lalanne C."/>
            <person name="Gautier V."/>
            <person name="Ament-velasquez S.L."/>
            <person name="Kruys A."/>
            <person name="Hutchinson M.I."/>
            <person name="Powell A.J."/>
            <person name="Barry K."/>
            <person name="Miller A.N."/>
            <person name="Grigoriev I.V."/>
            <person name="Debuchy R."/>
            <person name="Gladieux P."/>
            <person name="Thoren M.H."/>
            <person name="Johannesson H."/>
        </authorList>
    </citation>
    <scope>NUCLEOTIDE SEQUENCE</scope>
    <source>
        <strain evidence="7">CBS 232.78</strain>
    </source>
</reference>
<dbReference type="PROSITE" id="PS00562">
    <property type="entry name" value="CBM1_1"/>
    <property type="match status" value="1"/>
</dbReference>
<dbReference type="GO" id="GO:0005576">
    <property type="term" value="C:extracellular region"/>
    <property type="evidence" value="ECO:0007669"/>
    <property type="project" value="UniProtKB-SubCell"/>
</dbReference>
<dbReference type="AlphaFoldDB" id="A0AAE0KDN9"/>
<evidence type="ECO:0000259" key="6">
    <source>
        <dbReference type="PROSITE" id="PS51164"/>
    </source>
</evidence>
<protein>
    <recommendedName>
        <fullName evidence="6">CBM1 domain-containing protein</fullName>
    </recommendedName>
</protein>
<name>A0AAE0KDN9_9PEZI</name>
<dbReference type="InterPro" id="IPR000254">
    <property type="entry name" value="CBD"/>
</dbReference>
<dbReference type="GO" id="GO:0030248">
    <property type="term" value="F:cellulose binding"/>
    <property type="evidence" value="ECO:0007669"/>
    <property type="project" value="InterPro"/>
</dbReference>
<evidence type="ECO:0000256" key="5">
    <source>
        <dbReference type="SAM" id="SignalP"/>
    </source>
</evidence>
<dbReference type="InterPro" id="IPR035971">
    <property type="entry name" value="CBD_sf"/>
</dbReference>
<feature type="chain" id="PRO_5042090196" description="CBM1 domain-containing protein" evidence="5">
    <location>
        <begin position="25"/>
        <end position="272"/>
    </location>
</feature>
<organism evidence="7 8">
    <name type="scientific">Podospora didyma</name>
    <dbReference type="NCBI Taxonomy" id="330526"/>
    <lineage>
        <taxon>Eukaryota</taxon>
        <taxon>Fungi</taxon>
        <taxon>Dikarya</taxon>
        <taxon>Ascomycota</taxon>
        <taxon>Pezizomycotina</taxon>
        <taxon>Sordariomycetes</taxon>
        <taxon>Sordariomycetidae</taxon>
        <taxon>Sordariales</taxon>
        <taxon>Podosporaceae</taxon>
        <taxon>Podospora</taxon>
    </lineage>
</organism>
<dbReference type="EMBL" id="JAULSW010000007">
    <property type="protein sequence ID" value="KAK3374709.1"/>
    <property type="molecule type" value="Genomic_DNA"/>
</dbReference>
<evidence type="ECO:0000313" key="7">
    <source>
        <dbReference type="EMBL" id="KAK3374709.1"/>
    </source>
</evidence>
<dbReference type="Proteomes" id="UP001285441">
    <property type="component" value="Unassembled WGS sequence"/>
</dbReference>
<comment type="caution">
    <text evidence="7">The sequence shown here is derived from an EMBL/GenBank/DDBJ whole genome shotgun (WGS) entry which is preliminary data.</text>
</comment>
<keyword evidence="2" id="KW-0964">Secreted</keyword>
<comment type="subcellular location">
    <subcellularLocation>
        <location evidence="1">Secreted</location>
    </subcellularLocation>
</comment>
<keyword evidence="8" id="KW-1185">Reference proteome</keyword>
<reference evidence="7" key="1">
    <citation type="journal article" date="2023" name="Mol. Phylogenet. Evol.">
        <title>Genome-scale phylogeny and comparative genomics of the fungal order Sordariales.</title>
        <authorList>
            <person name="Hensen N."/>
            <person name="Bonometti L."/>
            <person name="Westerberg I."/>
            <person name="Brannstrom I.O."/>
            <person name="Guillou S."/>
            <person name="Cros-Aarteil S."/>
            <person name="Calhoun S."/>
            <person name="Haridas S."/>
            <person name="Kuo A."/>
            <person name="Mondo S."/>
            <person name="Pangilinan J."/>
            <person name="Riley R."/>
            <person name="LaButti K."/>
            <person name="Andreopoulos B."/>
            <person name="Lipzen A."/>
            <person name="Chen C."/>
            <person name="Yan M."/>
            <person name="Daum C."/>
            <person name="Ng V."/>
            <person name="Clum A."/>
            <person name="Steindorff A."/>
            <person name="Ohm R.A."/>
            <person name="Martin F."/>
            <person name="Silar P."/>
            <person name="Natvig D.O."/>
            <person name="Lalanne C."/>
            <person name="Gautier V."/>
            <person name="Ament-Velasquez S.L."/>
            <person name="Kruys A."/>
            <person name="Hutchinson M.I."/>
            <person name="Powell A.J."/>
            <person name="Barry K."/>
            <person name="Miller A.N."/>
            <person name="Grigoriev I.V."/>
            <person name="Debuchy R."/>
            <person name="Gladieux P."/>
            <person name="Hiltunen Thoren M."/>
            <person name="Johannesson H."/>
        </authorList>
    </citation>
    <scope>NUCLEOTIDE SEQUENCE</scope>
    <source>
        <strain evidence="7">CBS 232.78</strain>
    </source>
</reference>
<evidence type="ECO:0000256" key="1">
    <source>
        <dbReference type="ARBA" id="ARBA00004613"/>
    </source>
</evidence>
<accession>A0AAE0KDN9</accession>
<dbReference type="Pfam" id="PF00734">
    <property type="entry name" value="CBM_1"/>
    <property type="match status" value="1"/>
</dbReference>
<feature type="signal peptide" evidence="5">
    <location>
        <begin position="1"/>
        <end position="24"/>
    </location>
</feature>
<feature type="domain" description="CBM1" evidence="6">
    <location>
        <begin position="18"/>
        <end position="54"/>
    </location>
</feature>
<proteinExistence type="predicted"/>